<dbReference type="SUPFAM" id="SSF57701">
    <property type="entry name" value="Zn2/Cys6 DNA-binding domain"/>
    <property type="match status" value="1"/>
</dbReference>
<dbReference type="GO" id="GO:0000981">
    <property type="term" value="F:DNA-binding transcription factor activity, RNA polymerase II-specific"/>
    <property type="evidence" value="ECO:0007669"/>
    <property type="project" value="InterPro"/>
</dbReference>
<feature type="region of interest" description="Disordered" evidence="3">
    <location>
        <begin position="244"/>
        <end position="288"/>
    </location>
</feature>
<dbReference type="Pfam" id="PF11951">
    <property type="entry name" value="Fungal_trans_2"/>
    <property type="match status" value="1"/>
</dbReference>
<dbReference type="Gene3D" id="4.10.240.10">
    <property type="entry name" value="Zn(2)-C6 fungal-type DNA-binding domain"/>
    <property type="match status" value="1"/>
</dbReference>
<dbReference type="InterPro" id="IPR001138">
    <property type="entry name" value="Zn2Cys6_DnaBD"/>
</dbReference>
<dbReference type="EMBL" id="CAJNJQ010003682">
    <property type="protein sequence ID" value="CAE7203321.1"/>
    <property type="molecule type" value="Genomic_DNA"/>
</dbReference>
<comment type="subcellular location">
    <subcellularLocation>
        <location evidence="1">Nucleus</location>
    </subcellularLocation>
</comment>
<evidence type="ECO:0000313" key="6">
    <source>
        <dbReference type="Proteomes" id="UP000663827"/>
    </source>
</evidence>
<feature type="compositionally biased region" description="Low complexity" evidence="3">
    <location>
        <begin position="247"/>
        <end position="267"/>
    </location>
</feature>
<dbReference type="Proteomes" id="UP000663827">
    <property type="component" value="Unassembled WGS sequence"/>
</dbReference>
<dbReference type="PROSITE" id="PS50048">
    <property type="entry name" value="ZN2_CY6_FUNGAL_2"/>
    <property type="match status" value="1"/>
</dbReference>
<dbReference type="InterPro" id="IPR021858">
    <property type="entry name" value="Fun_TF"/>
</dbReference>
<name>A0A8H3E3W6_9AGAM</name>
<dbReference type="PROSITE" id="PS00463">
    <property type="entry name" value="ZN2_CY6_FUNGAL_1"/>
    <property type="match status" value="1"/>
</dbReference>
<comment type="caution">
    <text evidence="5">The sequence shown here is derived from an EMBL/GenBank/DDBJ whole genome shotgun (WGS) entry which is preliminary data.</text>
</comment>
<proteinExistence type="predicted"/>
<reference evidence="5" key="1">
    <citation type="submission" date="2021-01" db="EMBL/GenBank/DDBJ databases">
        <authorList>
            <person name="Kaushik A."/>
        </authorList>
    </citation>
    <scope>NUCLEOTIDE SEQUENCE</scope>
    <source>
        <strain evidence="5">AG5</strain>
    </source>
</reference>
<dbReference type="PANTHER" id="PTHR37534:SF46">
    <property type="entry name" value="ZN(II)2CYS6 TRANSCRIPTION FACTOR (EUROFUNG)"/>
    <property type="match status" value="1"/>
</dbReference>
<evidence type="ECO:0000313" key="5">
    <source>
        <dbReference type="EMBL" id="CAE7203321.1"/>
    </source>
</evidence>
<dbReference type="GO" id="GO:0005634">
    <property type="term" value="C:nucleus"/>
    <property type="evidence" value="ECO:0007669"/>
    <property type="project" value="UniProtKB-SubCell"/>
</dbReference>
<evidence type="ECO:0000259" key="4">
    <source>
        <dbReference type="PROSITE" id="PS50048"/>
    </source>
</evidence>
<dbReference type="PANTHER" id="PTHR37534">
    <property type="entry name" value="TRANSCRIPTIONAL ACTIVATOR PROTEIN UGA3"/>
    <property type="match status" value="1"/>
</dbReference>
<accession>A0A8H3E3W6</accession>
<feature type="region of interest" description="Disordered" evidence="3">
    <location>
        <begin position="43"/>
        <end position="82"/>
    </location>
</feature>
<dbReference type="GO" id="GO:0008270">
    <property type="term" value="F:zinc ion binding"/>
    <property type="evidence" value="ECO:0007669"/>
    <property type="project" value="InterPro"/>
</dbReference>
<dbReference type="InterPro" id="IPR036864">
    <property type="entry name" value="Zn2-C6_fun-type_DNA-bd_sf"/>
</dbReference>
<dbReference type="Pfam" id="PF00172">
    <property type="entry name" value="Zn_clus"/>
    <property type="match status" value="1"/>
</dbReference>
<gene>
    <name evidence="5" type="ORF">RDB_LOCUS140763</name>
</gene>
<feature type="domain" description="Zn(2)-C6 fungal-type" evidence="4">
    <location>
        <begin position="13"/>
        <end position="41"/>
    </location>
</feature>
<dbReference type="CDD" id="cd00067">
    <property type="entry name" value="GAL4"/>
    <property type="match status" value="1"/>
</dbReference>
<evidence type="ECO:0000256" key="2">
    <source>
        <dbReference type="ARBA" id="ARBA00023242"/>
    </source>
</evidence>
<dbReference type="AlphaFoldDB" id="A0A8H3E3W6"/>
<protein>
    <recommendedName>
        <fullName evidence="4">Zn(2)-C6 fungal-type domain-containing protein</fullName>
    </recommendedName>
</protein>
<sequence length="684" mass="75808">MSSPTGRVRSKNGCVTCKKRRKKCDETRPICERCTKAGMECLGYESTDPDSRPTRIRSKTGARVAQGINSRKSASISGPSTIPTSTPVIMSPSESNPDSQSHEFARPCLPPIHNDGLSPPAEDHIQAISSGYSETSNPASNDVFDFSFISPSLSGLPFSHQFGGDPSTWDTNFPQNDWGPWIPGQELVPQVSVQATIQDFSSNQQSNLALYKPSSPPDASGRMTSGQASLLNALFSLGGSTSDRIMPTPSSSYSTPPSTNNSTWPSPDTELDQDQESETSEESDPEGVRQIVCGTPTLEPTVQSNSLPFVLYSYATMATRTIYEPLKMAVQLRDWLTERYNHSDESRTGLTMLANVFHTIWNTRTTAADYIPMAATIAMQLRQRLAQTSSSLGLAVQNQAQKTQTLGYALEVITLQMQTGSLQSMLETVAETAPLFRSTCTEAAHELIDLPAKLTHPDISLRHFVVIDVILSVATVRPMQFRYNTQFDKEFRDRDDVGMQWFNGVPGEFILIMARINMLMCDYWANVDPRIVAEIEQQLRDFKSAPGKSPDAYLMVARLAVQECWRLAVLISLYMCLCSANSKDPRVEKAQRSFMRVLDRTKPNRTPDVFLLVPLMVVGRATYRPREREIIRQRLLNLQECSHPGTCGHDAVRVLDHLWAKCDAEGRPAVWGDARFATLAVCGV</sequence>
<feature type="compositionally biased region" description="Low complexity" evidence="3">
    <location>
        <begin position="73"/>
        <end position="82"/>
    </location>
</feature>
<dbReference type="SMART" id="SM00066">
    <property type="entry name" value="GAL4"/>
    <property type="match status" value="1"/>
</dbReference>
<organism evidence="5 6">
    <name type="scientific">Rhizoctonia solani</name>
    <dbReference type="NCBI Taxonomy" id="456999"/>
    <lineage>
        <taxon>Eukaryota</taxon>
        <taxon>Fungi</taxon>
        <taxon>Dikarya</taxon>
        <taxon>Basidiomycota</taxon>
        <taxon>Agaricomycotina</taxon>
        <taxon>Agaricomycetes</taxon>
        <taxon>Cantharellales</taxon>
        <taxon>Ceratobasidiaceae</taxon>
        <taxon>Rhizoctonia</taxon>
    </lineage>
</organism>
<evidence type="ECO:0000256" key="3">
    <source>
        <dbReference type="SAM" id="MobiDB-lite"/>
    </source>
</evidence>
<feature type="compositionally biased region" description="Acidic residues" evidence="3">
    <location>
        <begin position="269"/>
        <end position="285"/>
    </location>
</feature>
<evidence type="ECO:0000256" key="1">
    <source>
        <dbReference type="ARBA" id="ARBA00004123"/>
    </source>
</evidence>
<keyword evidence="2" id="KW-0539">Nucleus</keyword>